<dbReference type="Proteomes" id="UP000887565">
    <property type="component" value="Unplaced"/>
</dbReference>
<proteinExistence type="predicted"/>
<dbReference type="WBParaSite" id="nRc.2.0.1.t45728-RA">
    <property type="protein sequence ID" value="nRc.2.0.1.t45728-RA"/>
    <property type="gene ID" value="nRc.2.0.1.g45728"/>
</dbReference>
<evidence type="ECO:0000313" key="1">
    <source>
        <dbReference type="Proteomes" id="UP000887565"/>
    </source>
</evidence>
<dbReference type="AlphaFoldDB" id="A0A915L5D2"/>
<evidence type="ECO:0000313" key="2">
    <source>
        <dbReference type="WBParaSite" id="nRc.2.0.1.t45728-RA"/>
    </source>
</evidence>
<sequence length="77" mass="8705">MLMDAKKELNVPIYVGMGDQDYARNVPICDNSNCSTRMAGYMAMDLIQKVQCKVIHDHSTIMSPGIIHVCLQLEIYE</sequence>
<accession>A0A915L5D2</accession>
<keyword evidence="1" id="KW-1185">Reference proteome</keyword>
<reference evidence="2" key="1">
    <citation type="submission" date="2022-11" db="UniProtKB">
        <authorList>
            <consortium name="WormBaseParasite"/>
        </authorList>
    </citation>
    <scope>IDENTIFICATION</scope>
</reference>
<protein>
    <submittedName>
        <fullName evidence="2">Uncharacterized protein</fullName>
    </submittedName>
</protein>
<organism evidence="1 2">
    <name type="scientific">Romanomermis culicivorax</name>
    <name type="common">Nematode worm</name>
    <dbReference type="NCBI Taxonomy" id="13658"/>
    <lineage>
        <taxon>Eukaryota</taxon>
        <taxon>Metazoa</taxon>
        <taxon>Ecdysozoa</taxon>
        <taxon>Nematoda</taxon>
        <taxon>Enoplea</taxon>
        <taxon>Dorylaimia</taxon>
        <taxon>Mermithida</taxon>
        <taxon>Mermithoidea</taxon>
        <taxon>Mermithidae</taxon>
        <taxon>Romanomermis</taxon>
    </lineage>
</organism>
<name>A0A915L5D2_ROMCU</name>